<dbReference type="AlphaFoldDB" id="M8BV94"/>
<evidence type="ECO:0000313" key="1">
    <source>
        <dbReference type="EnsemblPlants" id="EMT25874"/>
    </source>
</evidence>
<organism evidence="1">
    <name type="scientific">Aegilops tauschii</name>
    <name type="common">Tausch's goatgrass</name>
    <name type="synonym">Aegilops squarrosa</name>
    <dbReference type="NCBI Taxonomy" id="37682"/>
    <lineage>
        <taxon>Eukaryota</taxon>
        <taxon>Viridiplantae</taxon>
        <taxon>Streptophyta</taxon>
        <taxon>Embryophyta</taxon>
        <taxon>Tracheophyta</taxon>
        <taxon>Spermatophyta</taxon>
        <taxon>Magnoliopsida</taxon>
        <taxon>Liliopsida</taxon>
        <taxon>Poales</taxon>
        <taxon>Poaceae</taxon>
        <taxon>BOP clade</taxon>
        <taxon>Pooideae</taxon>
        <taxon>Triticodae</taxon>
        <taxon>Triticeae</taxon>
        <taxon>Triticinae</taxon>
        <taxon>Aegilops</taxon>
    </lineage>
</organism>
<accession>M8BV94</accession>
<sequence>MARVFVSAAALAVAAGRAVARTASRAGKGPLLMGGGIITAYVYREHLRRLARRLFASTRGPHGAWWILCGQHGVVLPTVAESGPA</sequence>
<name>M8BV94_AEGTA</name>
<proteinExistence type="predicted"/>
<reference evidence="1" key="1">
    <citation type="submission" date="2015-06" db="UniProtKB">
        <authorList>
            <consortium name="EnsemblPlants"/>
        </authorList>
    </citation>
    <scope>IDENTIFICATION</scope>
</reference>
<dbReference type="EnsemblPlants" id="EMT25874">
    <property type="protein sequence ID" value="EMT25874"/>
    <property type="gene ID" value="F775_24361"/>
</dbReference>
<protein>
    <submittedName>
        <fullName evidence="1">Uncharacterized protein</fullName>
    </submittedName>
</protein>